<evidence type="ECO:0000313" key="3">
    <source>
        <dbReference type="EMBL" id="KAF3497057.1"/>
    </source>
</evidence>
<proteinExistence type="predicted"/>
<dbReference type="Proteomes" id="UP000266723">
    <property type="component" value="Unassembled WGS sequence"/>
</dbReference>
<accession>A0ABQ7AH36</accession>
<evidence type="ECO:0000256" key="1">
    <source>
        <dbReference type="SAM" id="MobiDB-lite"/>
    </source>
</evidence>
<reference evidence="3 4" key="1">
    <citation type="journal article" date="2020" name="BMC Genomics">
        <title>Intraspecific diversification of the crop wild relative Brassica cretica Lam. using demographic model selection.</title>
        <authorList>
            <person name="Kioukis A."/>
            <person name="Michalopoulou V.A."/>
            <person name="Briers L."/>
            <person name="Pirintsos S."/>
            <person name="Studholme D.J."/>
            <person name="Pavlidis P."/>
            <person name="Sarris P.F."/>
        </authorList>
    </citation>
    <scope>NUCLEOTIDE SEQUENCE [LARGE SCALE GENOMIC DNA]</scope>
    <source>
        <strain evidence="4">cv. PFS-1207/04</strain>
    </source>
</reference>
<comment type="caution">
    <text evidence="3">The sequence shown here is derived from an EMBL/GenBank/DDBJ whole genome shotgun (WGS) entry which is preliminary data.</text>
</comment>
<keyword evidence="2" id="KW-0472">Membrane</keyword>
<organism evidence="3 4">
    <name type="scientific">Brassica cretica</name>
    <name type="common">Mustard</name>
    <dbReference type="NCBI Taxonomy" id="69181"/>
    <lineage>
        <taxon>Eukaryota</taxon>
        <taxon>Viridiplantae</taxon>
        <taxon>Streptophyta</taxon>
        <taxon>Embryophyta</taxon>
        <taxon>Tracheophyta</taxon>
        <taxon>Spermatophyta</taxon>
        <taxon>Magnoliopsida</taxon>
        <taxon>eudicotyledons</taxon>
        <taxon>Gunneridae</taxon>
        <taxon>Pentapetalae</taxon>
        <taxon>rosids</taxon>
        <taxon>malvids</taxon>
        <taxon>Brassicales</taxon>
        <taxon>Brassicaceae</taxon>
        <taxon>Brassiceae</taxon>
        <taxon>Brassica</taxon>
    </lineage>
</organism>
<feature type="compositionally biased region" description="Polar residues" evidence="1">
    <location>
        <begin position="128"/>
        <end position="137"/>
    </location>
</feature>
<keyword evidence="4" id="KW-1185">Reference proteome</keyword>
<protein>
    <submittedName>
        <fullName evidence="3">Uncharacterized protein</fullName>
    </submittedName>
</protein>
<evidence type="ECO:0000313" key="4">
    <source>
        <dbReference type="Proteomes" id="UP000266723"/>
    </source>
</evidence>
<sequence>MDDQKKMSCALWNNRDVGGSDHMSWLRILLVYYISSVNMWLYILYIWDVPINKSRENSKMVVLPVTFKGANFLLCARLAKNALGGRELWEVVEEGRNPKKTTLGEDGEPSTSRTIRSGNEGGEGKALASTSSTAMRNNQDEAIRRSDIEALIKILKDNSCNTLDSYKGISIDGELFISIDSEATRELMTN</sequence>
<dbReference type="EMBL" id="QGKV02002055">
    <property type="protein sequence ID" value="KAF3497057.1"/>
    <property type="molecule type" value="Genomic_DNA"/>
</dbReference>
<feature type="transmembrane region" description="Helical" evidence="2">
    <location>
        <begin position="25"/>
        <end position="47"/>
    </location>
</feature>
<keyword evidence="2" id="KW-1133">Transmembrane helix</keyword>
<gene>
    <name evidence="3" type="ORF">DY000_02053108</name>
</gene>
<feature type="region of interest" description="Disordered" evidence="1">
    <location>
        <begin position="97"/>
        <end position="140"/>
    </location>
</feature>
<name>A0ABQ7AH36_BRACR</name>
<evidence type="ECO:0000256" key="2">
    <source>
        <dbReference type="SAM" id="Phobius"/>
    </source>
</evidence>
<keyword evidence="2" id="KW-0812">Transmembrane</keyword>